<accession>A0ABP0YA78</accession>
<dbReference type="EMBL" id="OZ021737">
    <property type="protein sequence ID" value="CAK9317385.1"/>
    <property type="molecule type" value="Genomic_DNA"/>
</dbReference>
<protein>
    <submittedName>
        <fullName evidence="1">Uncharacterized protein</fullName>
    </submittedName>
</protein>
<dbReference type="Proteomes" id="UP001642487">
    <property type="component" value="Chromosome 3"/>
</dbReference>
<proteinExistence type="predicted"/>
<name>A0ABP0YA78_9ROSI</name>
<organism evidence="1 2">
    <name type="scientific">Citrullus colocynthis</name>
    <name type="common">colocynth</name>
    <dbReference type="NCBI Taxonomy" id="252529"/>
    <lineage>
        <taxon>Eukaryota</taxon>
        <taxon>Viridiplantae</taxon>
        <taxon>Streptophyta</taxon>
        <taxon>Embryophyta</taxon>
        <taxon>Tracheophyta</taxon>
        <taxon>Spermatophyta</taxon>
        <taxon>Magnoliopsida</taxon>
        <taxon>eudicotyledons</taxon>
        <taxon>Gunneridae</taxon>
        <taxon>Pentapetalae</taxon>
        <taxon>rosids</taxon>
        <taxon>fabids</taxon>
        <taxon>Cucurbitales</taxon>
        <taxon>Cucurbitaceae</taxon>
        <taxon>Benincaseae</taxon>
        <taxon>Citrullus</taxon>
    </lineage>
</organism>
<gene>
    <name evidence="1" type="ORF">CITCOLO1_LOCUS9288</name>
</gene>
<evidence type="ECO:0000313" key="2">
    <source>
        <dbReference type="Proteomes" id="UP001642487"/>
    </source>
</evidence>
<evidence type="ECO:0000313" key="1">
    <source>
        <dbReference type="EMBL" id="CAK9317385.1"/>
    </source>
</evidence>
<keyword evidence="2" id="KW-1185">Reference proteome</keyword>
<sequence length="130" mass="14569">MVANERIINSSGRMALRFGCLYSEIGSQMWRHNRAVEWTDLGFVGFCCERQFSVSNEGSKHLRQILLAIKEPQNESKRLAFIGNWETQNSLDASISIQAYRGTSVAPICKAKQNMKSLLIVCKLGLLDGS</sequence>
<reference evidence="1 2" key="1">
    <citation type="submission" date="2024-03" db="EMBL/GenBank/DDBJ databases">
        <authorList>
            <person name="Gkanogiannis A."/>
            <person name="Becerra Lopez-Lavalle L."/>
        </authorList>
    </citation>
    <scope>NUCLEOTIDE SEQUENCE [LARGE SCALE GENOMIC DNA]</scope>
</reference>